<dbReference type="SMART" id="SM00408">
    <property type="entry name" value="IGc2"/>
    <property type="match status" value="2"/>
</dbReference>
<dbReference type="InterPro" id="IPR013783">
    <property type="entry name" value="Ig-like_fold"/>
</dbReference>
<feature type="domain" description="Ig-like" evidence="9">
    <location>
        <begin position="492"/>
        <end position="578"/>
    </location>
</feature>
<evidence type="ECO:0000256" key="1">
    <source>
        <dbReference type="ARBA" id="ARBA00023157"/>
    </source>
</evidence>
<feature type="domain" description="EGF-like" evidence="7">
    <location>
        <begin position="161"/>
        <end position="199"/>
    </location>
</feature>
<proteinExistence type="predicted"/>
<dbReference type="InterPro" id="IPR036179">
    <property type="entry name" value="Ig-like_dom_sf"/>
</dbReference>
<feature type="region of interest" description="Disordered" evidence="3">
    <location>
        <begin position="1214"/>
        <end position="1238"/>
    </location>
</feature>
<dbReference type="Gene3D" id="1.20.1070.10">
    <property type="entry name" value="Rhodopsin 7-helix transmembrane proteins"/>
    <property type="match status" value="1"/>
</dbReference>
<dbReference type="PROSITE" id="PS50026">
    <property type="entry name" value="EGF_3"/>
    <property type="match status" value="2"/>
</dbReference>
<keyword evidence="1 2" id="KW-1015">Disulfide bond</keyword>
<comment type="caution">
    <text evidence="2">Lacks conserved residue(s) required for the propagation of feature annotation.</text>
</comment>
<dbReference type="SUPFAM" id="SSF111418">
    <property type="entry name" value="Hormone receptor domain"/>
    <property type="match status" value="1"/>
</dbReference>
<reference evidence="10 11" key="1">
    <citation type="submission" date="2023-03" db="EMBL/GenBank/DDBJ databases">
        <title>High recombination rates correlate with genetic variation in Cardiocondyla obscurior ants.</title>
        <authorList>
            <person name="Errbii M."/>
        </authorList>
    </citation>
    <scope>NUCLEOTIDE SEQUENCE [LARGE SCALE GENOMIC DNA]</scope>
    <source>
        <strain evidence="10">Alpha-2009</strain>
        <tissue evidence="10">Whole body</tissue>
    </source>
</reference>
<dbReference type="InterPro" id="IPR035914">
    <property type="entry name" value="Sperma_CUB_dom_sf"/>
</dbReference>
<dbReference type="PANTHER" id="PTHR45813:SF8">
    <property type="entry name" value="IG-LIKE DOMAIN-CONTAINING PROTEIN"/>
    <property type="match status" value="1"/>
</dbReference>
<dbReference type="PROSITE" id="PS50227">
    <property type="entry name" value="G_PROTEIN_RECEP_F2_3"/>
    <property type="match status" value="1"/>
</dbReference>
<evidence type="ECO:0000313" key="11">
    <source>
        <dbReference type="Proteomes" id="UP001430953"/>
    </source>
</evidence>
<dbReference type="Pfam" id="PF13927">
    <property type="entry name" value="Ig_3"/>
    <property type="match status" value="1"/>
</dbReference>
<feature type="transmembrane region" description="Helical" evidence="4">
    <location>
        <begin position="1165"/>
        <end position="1187"/>
    </location>
</feature>
<comment type="caution">
    <text evidence="10">The sequence shown here is derived from an EMBL/GenBank/DDBJ whole genome shotgun (WGS) entry which is preliminary data.</text>
</comment>
<dbReference type="PROSITE" id="PS01180">
    <property type="entry name" value="CUB"/>
    <property type="match status" value="1"/>
</dbReference>
<dbReference type="PROSITE" id="PS00022">
    <property type="entry name" value="EGF_1"/>
    <property type="match status" value="2"/>
</dbReference>
<feature type="transmembrane region" description="Helical" evidence="4">
    <location>
        <begin position="1050"/>
        <end position="1071"/>
    </location>
</feature>
<feature type="transmembrane region" description="Helical" evidence="4">
    <location>
        <begin position="1137"/>
        <end position="1159"/>
    </location>
</feature>
<feature type="domain" description="EGF-like" evidence="7">
    <location>
        <begin position="205"/>
        <end position="241"/>
    </location>
</feature>
<feature type="chain" id="PRO_5043329642" description="Brain-specific angiogenesis inhibitor 1" evidence="5">
    <location>
        <begin position="22"/>
        <end position="1465"/>
    </location>
</feature>
<accession>A0AAW2EP31</accession>
<keyword evidence="11" id="KW-1185">Reference proteome</keyword>
<dbReference type="InterPro" id="IPR000742">
    <property type="entry name" value="EGF"/>
</dbReference>
<dbReference type="InterPro" id="IPR000859">
    <property type="entry name" value="CUB_dom"/>
</dbReference>
<dbReference type="PROSITE" id="PS01186">
    <property type="entry name" value="EGF_2"/>
    <property type="match status" value="2"/>
</dbReference>
<feature type="disulfide bond" evidence="2">
    <location>
        <begin position="189"/>
        <end position="198"/>
    </location>
</feature>
<dbReference type="InterPro" id="IPR036445">
    <property type="entry name" value="GPCR_2_extracell_dom_sf"/>
</dbReference>
<feature type="compositionally biased region" description="Polar residues" evidence="3">
    <location>
        <begin position="1229"/>
        <end position="1238"/>
    </location>
</feature>
<dbReference type="GO" id="GO:0004930">
    <property type="term" value="F:G protein-coupled receptor activity"/>
    <property type="evidence" value="ECO:0007669"/>
    <property type="project" value="InterPro"/>
</dbReference>
<evidence type="ECO:0000256" key="5">
    <source>
        <dbReference type="SAM" id="SignalP"/>
    </source>
</evidence>
<dbReference type="InterPro" id="IPR001879">
    <property type="entry name" value="GPCR_2_extracellular_dom"/>
</dbReference>
<keyword evidence="2" id="KW-0245">EGF-like domain</keyword>
<evidence type="ECO:0000259" key="8">
    <source>
        <dbReference type="PROSITE" id="PS50227"/>
    </source>
</evidence>
<dbReference type="Gene3D" id="2.60.120.290">
    <property type="entry name" value="Spermadhesin, CUB domain"/>
    <property type="match status" value="1"/>
</dbReference>
<feature type="transmembrane region" description="Helical" evidence="4">
    <location>
        <begin position="1015"/>
        <end position="1038"/>
    </location>
</feature>
<feature type="compositionally biased region" description="Basic and acidic residues" evidence="3">
    <location>
        <begin position="1214"/>
        <end position="1224"/>
    </location>
</feature>
<keyword evidence="4" id="KW-0472">Membrane</keyword>
<evidence type="ECO:0008006" key="12">
    <source>
        <dbReference type="Google" id="ProtNLM"/>
    </source>
</evidence>
<sequence length="1465" mass="164303">MKATISLLLCLLCVNLPGVITNVDSVCGGHLVGPRGVIQTPNFPGPFPIPIKCRWVIDVSDIPSSNSSIVVYLMQLYVYKGLRFTEYAYYESETMNFGAALIKEVTEGNVFEYRRLRTFRPFLVVEFELDRLEGNHVRVLNDLLDVYGFNITYEMTEEHPNPDSCSMRDCSFAGNCLVSADYTSFWCDCFDGFSGRNCNEGPLCFKDEHIPICRNGATCRQIGAEAMHCDCPNGYAGHNCETHLLDTSDSECASESCILQCPVDKQEQPCTCKDGTKIYNNRSRYECRIKLSNVTSLRTGLSQHGSLESFVSKQLAKYLRNSNVTSMEELKILNVTPTAEVTFHFFGNSDDGDKIRESLNRLVQRRRLSEIALESTHFTFQQKPALKLQSLRINQVNDNEVHLGEQIVLSCVAQGSYNIDFVWYKDGMLVNTSKAIREIWIKRLPNDGSDVYTSMLTIEKATPLDVGQYTCQVVDWGVQQCKGIYIEVRNEPDVKVVPMSATVEKGNNVQLTCMTPNMRNIGIGFGWTKNRALLKLEPGRAVWEDLYPAGSILKITNIQKSAIYTCNVAHKSMSVRIEVMNRTLIPICFKTKSWGLQWPDTAPGSEALLECPRYFVGQRVSRLCSMKDATTPEWQIPDFSSCLYEPLILPYNNFRSLTLGYQKTTSSDTILAFWEILRKRGLPFYPGEGDRIMSMLAEIERYQNTIDLQDAHASAEALTHIINRILSDEYSILSQEKLSVLLQLTQRNLIHWSKQLKNVYKQHLPLSSMVVDIQQLESQNADSITHSLQIPSSDYIYPDWYEDKIAVRLWKKQRNIKSNNSYTGIVIVYKNMSRFIPTAYIKELDDGTDLEFRINSRVITIAVPSFGADKYNKIWIDLQIRHLQNQTSSWNTSCGLIDNTGSWDLNTCVANTVPNDVMTHCLCPTTGTIAVFLTTRAAKVVLAKTEQTTFIIIFGCSSCLIQCLLSAFILGTFWWKHKSWLNFLKLQCCGALIGAMAIFIYAVHTNLPESSYSLVAIGLEAFLLVGMSAPISEALIVYAKLTQIRPSQHFQPTVIAVITGVPILAVFATELTHKSTGWRHESWWLIYGSGVYNIFVTCATMMFLVFALLYMGVFHKVHTLVEENAMKREAVETRIRILHRAAIIIFCIIAMEASSIFYINSSSVIFHYVFASLSFALGFSIVIVYVVNGESAIIGPMLRRMRWKRNADEERSSEPIKVCSKADAEVENDSATPPASSSIVGEPYREIRGVAAGSIDMREFVSESSSTYVKSSVPATSRFLPEIRIDHSDNIDLENYNTSPRKYQESSVFIDPAFSVRGTRCVNETIGYSANERGTLRGDASGKFRGDSKVFLPTASVSSESSSKVLCSADVESRLGAMPDVTLAVKSDVELTSRTSAELKSREHVISVMPDIANTSERKQPDGEEKTPEIVATAGSCDSATSGMLDRISHDLDYLLNRTHAKEGA</sequence>
<dbReference type="Gene3D" id="4.10.1240.10">
    <property type="entry name" value="GPCR, family 2, extracellular hormone receptor domain"/>
    <property type="match status" value="1"/>
</dbReference>
<evidence type="ECO:0000256" key="4">
    <source>
        <dbReference type="SAM" id="Phobius"/>
    </source>
</evidence>
<evidence type="ECO:0000256" key="2">
    <source>
        <dbReference type="PROSITE-ProRule" id="PRU00076"/>
    </source>
</evidence>
<feature type="disulfide bond" evidence="2">
    <location>
        <begin position="231"/>
        <end position="240"/>
    </location>
</feature>
<dbReference type="PANTHER" id="PTHR45813">
    <property type="entry name" value="IG-LIKE DOMAIN-CONTAINING PROTEIN"/>
    <property type="match status" value="1"/>
</dbReference>
<dbReference type="GO" id="GO:0007189">
    <property type="term" value="P:adenylate cyclase-activating G protein-coupled receptor signaling pathway"/>
    <property type="evidence" value="ECO:0007669"/>
    <property type="project" value="TreeGrafter"/>
</dbReference>
<protein>
    <recommendedName>
        <fullName evidence="12">Brain-specific angiogenesis inhibitor 1</fullName>
    </recommendedName>
</protein>
<dbReference type="SUPFAM" id="SSF57196">
    <property type="entry name" value="EGF/Laminin"/>
    <property type="match status" value="1"/>
</dbReference>
<dbReference type="EMBL" id="JADYXP020000019">
    <property type="protein sequence ID" value="KAL0105493.1"/>
    <property type="molecule type" value="Genomic_DNA"/>
</dbReference>
<feature type="disulfide bond" evidence="2">
    <location>
        <begin position="170"/>
        <end position="187"/>
    </location>
</feature>
<keyword evidence="4" id="KW-1133">Transmembrane helix</keyword>
<evidence type="ECO:0000259" key="6">
    <source>
        <dbReference type="PROSITE" id="PS01180"/>
    </source>
</evidence>
<dbReference type="Gene3D" id="2.10.25.10">
    <property type="entry name" value="Laminin"/>
    <property type="match status" value="1"/>
</dbReference>
<organism evidence="10 11">
    <name type="scientific">Cardiocondyla obscurior</name>
    <dbReference type="NCBI Taxonomy" id="286306"/>
    <lineage>
        <taxon>Eukaryota</taxon>
        <taxon>Metazoa</taxon>
        <taxon>Ecdysozoa</taxon>
        <taxon>Arthropoda</taxon>
        <taxon>Hexapoda</taxon>
        <taxon>Insecta</taxon>
        <taxon>Pterygota</taxon>
        <taxon>Neoptera</taxon>
        <taxon>Endopterygota</taxon>
        <taxon>Hymenoptera</taxon>
        <taxon>Apocrita</taxon>
        <taxon>Aculeata</taxon>
        <taxon>Formicoidea</taxon>
        <taxon>Formicidae</taxon>
        <taxon>Myrmicinae</taxon>
        <taxon>Cardiocondyla</taxon>
    </lineage>
</organism>
<dbReference type="Gene3D" id="2.60.40.10">
    <property type="entry name" value="Immunoglobulins"/>
    <property type="match status" value="2"/>
</dbReference>
<feature type="signal peptide" evidence="5">
    <location>
        <begin position="1"/>
        <end position="21"/>
    </location>
</feature>
<dbReference type="Proteomes" id="UP001430953">
    <property type="component" value="Unassembled WGS sequence"/>
</dbReference>
<evidence type="ECO:0000313" key="10">
    <source>
        <dbReference type="EMBL" id="KAL0105493.1"/>
    </source>
</evidence>
<keyword evidence="4" id="KW-0812">Transmembrane</keyword>
<dbReference type="SMART" id="SM00409">
    <property type="entry name" value="IG"/>
    <property type="match status" value="2"/>
</dbReference>
<keyword evidence="5" id="KW-0732">Signal</keyword>
<dbReference type="InterPro" id="IPR003598">
    <property type="entry name" value="Ig_sub2"/>
</dbReference>
<feature type="domain" description="G-protein coupled receptors family 2 profile 1" evidence="8">
    <location>
        <begin position="588"/>
        <end position="646"/>
    </location>
</feature>
<dbReference type="PROSITE" id="PS50835">
    <property type="entry name" value="IG_LIKE"/>
    <property type="match status" value="2"/>
</dbReference>
<dbReference type="SMART" id="SM00181">
    <property type="entry name" value="EGF"/>
    <property type="match status" value="2"/>
</dbReference>
<gene>
    <name evidence="10" type="ORF">PUN28_016868</name>
</gene>
<dbReference type="GO" id="GO:0016020">
    <property type="term" value="C:membrane"/>
    <property type="evidence" value="ECO:0007669"/>
    <property type="project" value="InterPro"/>
</dbReference>
<dbReference type="InterPro" id="IPR003599">
    <property type="entry name" value="Ig_sub"/>
</dbReference>
<dbReference type="InterPro" id="IPR051587">
    <property type="entry name" value="Adhesion_GPCR"/>
</dbReference>
<name>A0AAW2EP31_9HYME</name>
<dbReference type="SUPFAM" id="SSF48726">
    <property type="entry name" value="Immunoglobulin"/>
    <property type="match status" value="2"/>
</dbReference>
<feature type="transmembrane region" description="Helical" evidence="4">
    <location>
        <begin position="1091"/>
        <end position="1117"/>
    </location>
</feature>
<evidence type="ECO:0000259" key="9">
    <source>
        <dbReference type="PROSITE" id="PS50835"/>
    </source>
</evidence>
<feature type="transmembrane region" description="Helical" evidence="4">
    <location>
        <begin position="983"/>
        <end position="1003"/>
    </location>
</feature>
<feature type="domain" description="Ig-like" evidence="9">
    <location>
        <begin position="384"/>
        <end position="473"/>
    </location>
</feature>
<dbReference type="CDD" id="cd00054">
    <property type="entry name" value="EGF_CA"/>
    <property type="match status" value="1"/>
</dbReference>
<evidence type="ECO:0000256" key="3">
    <source>
        <dbReference type="SAM" id="MobiDB-lite"/>
    </source>
</evidence>
<evidence type="ECO:0000259" key="7">
    <source>
        <dbReference type="PROSITE" id="PS50026"/>
    </source>
</evidence>
<dbReference type="InterPro" id="IPR007110">
    <property type="entry name" value="Ig-like_dom"/>
</dbReference>
<dbReference type="SUPFAM" id="SSF49854">
    <property type="entry name" value="Spermadhesin, CUB domain"/>
    <property type="match status" value="2"/>
</dbReference>
<feature type="domain" description="CUB" evidence="6">
    <location>
        <begin position="27"/>
        <end position="156"/>
    </location>
</feature>
<feature type="transmembrane region" description="Helical" evidence="4">
    <location>
        <begin position="950"/>
        <end position="971"/>
    </location>
</feature>